<evidence type="ECO:0000256" key="2">
    <source>
        <dbReference type="ARBA" id="ARBA00022723"/>
    </source>
</evidence>
<dbReference type="Gene3D" id="1.10.555.10">
    <property type="entry name" value="Rho GTPase activation protein"/>
    <property type="match status" value="1"/>
</dbReference>
<dbReference type="HOGENOM" id="CLU_003874_1_0_1"/>
<dbReference type="eggNOG" id="KOG1453">
    <property type="taxonomic scope" value="Eukaryota"/>
</dbReference>
<dbReference type="PROSITE" id="PS50238">
    <property type="entry name" value="RHOGAP"/>
    <property type="match status" value="1"/>
</dbReference>
<dbReference type="OrthoDB" id="19923at2759"/>
<dbReference type="GeneID" id="13883342"/>
<protein>
    <recommendedName>
        <fullName evidence="11">Rho-GAP domain-containing protein</fullName>
    </recommendedName>
</protein>
<dbReference type="Proteomes" id="UP000005220">
    <property type="component" value="Chromosome 5"/>
</dbReference>
<dbReference type="eggNOG" id="KOG1704">
    <property type="taxonomic scope" value="Eukaryota"/>
</dbReference>
<reference evidence="9 10" key="1">
    <citation type="journal article" date="2011" name="Proc. Natl. Acad. Sci. U.S.A.">
        <title>Evolutionary erosion of yeast sex chromosomes by mating-type switching accidents.</title>
        <authorList>
            <person name="Gordon J.L."/>
            <person name="Armisen D."/>
            <person name="Proux-Wera E."/>
            <person name="Oheigeartaigh S.S."/>
            <person name="Byrne K.P."/>
            <person name="Wolfe K.H."/>
        </authorList>
    </citation>
    <scope>NUCLEOTIDE SEQUENCE [LARGE SCALE GENOMIC DNA]</scope>
    <source>
        <strain evidence="10">ATCC 22294 / BCRC 22015 / CBS 2517 / CECT 1963 / NBRC 1671 / NRRL Y-8276</strain>
    </source>
</reference>
<feature type="coiled-coil region" evidence="5">
    <location>
        <begin position="444"/>
        <end position="499"/>
    </location>
</feature>
<dbReference type="CDD" id="cd00159">
    <property type="entry name" value="RhoGAP"/>
    <property type="match status" value="1"/>
</dbReference>
<dbReference type="GO" id="GO:0007165">
    <property type="term" value="P:signal transduction"/>
    <property type="evidence" value="ECO:0007669"/>
    <property type="project" value="InterPro"/>
</dbReference>
<evidence type="ECO:0000256" key="4">
    <source>
        <dbReference type="PROSITE-ProRule" id="PRU00125"/>
    </source>
</evidence>
<keyword evidence="3 4" id="KW-0862">Zinc</keyword>
<dbReference type="InterPro" id="IPR050729">
    <property type="entry name" value="Rho-GAP"/>
</dbReference>
<dbReference type="InParanoid" id="H2AVX6"/>
<dbReference type="AlphaFoldDB" id="H2AVX6"/>
<keyword evidence="2 4" id="KW-0479">Metal-binding</keyword>
<evidence type="ECO:0000259" key="7">
    <source>
        <dbReference type="PROSITE" id="PS50023"/>
    </source>
</evidence>
<name>H2AVX6_KAZAF</name>
<feature type="domain" description="LIM zinc-binding" evidence="7">
    <location>
        <begin position="38"/>
        <end position="105"/>
    </location>
</feature>
<dbReference type="InterPro" id="IPR000198">
    <property type="entry name" value="RhoGAP_dom"/>
</dbReference>
<gene>
    <name evidence="9" type="primary">KAFR0E03750</name>
    <name evidence="9" type="ORF">KAFR_0E03750</name>
</gene>
<dbReference type="GO" id="GO:0046872">
    <property type="term" value="F:metal ion binding"/>
    <property type="evidence" value="ECO:0007669"/>
    <property type="project" value="UniProtKB-KW"/>
</dbReference>
<feature type="compositionally biased region" description="Polar residues" evidence="6">
    <location>
        <begin position="195"/>
        <end position="204"/>
    </location>
</feature>
<dbReference type="PROSITE" id="PS00478">
    <property type="entry name" value="LIM_DOMAIN_1"/>
    <property type="match status" value="1"/>
</dbReference>
<dbReference type="RefSeq" id="XP_003957661.1">
    <property type="nucleotide sequence ID" value="XM_003957612.1"/>
</dbReference>
<dbReference type="CDD" id="cd08368">
    <property type="entry name" value="LIM"/>
    <property type="match status" value="1"/>
</dbReference>
<dbReference type="InterPro" id="IPR008936">
    <property type="entry name" value="Rho_GTPase_activation_prot"/>
</dbReference>
<organism evidence="9 10">
    <name type="scientific">Kazachstania africana (strain ATCC 22294 / BCRC 22015 / CBS 2517 / CECT 1963 / NBRC 1671 / NRRL Y-8276)</name>
    <name type="common">Yeast</name>
    <name type="synonym">Kluyveromyces africanus</name>
    <dbReference type="NCBI Taxonomy" id="1071382"/>
    <lineage>
        <taxon>Eukaryota</taxon>
        <taxon>Fungi</taxon>
        <taxon>Dikarya</taxon>
        <taxon>Ascomycota</taxon>
        <taxon>Saccharomycotina</taxon>
        <taxon>Saccharomycetes</taxon>
        <taxon>Saccharomycetales</taxon>
        <taxon>Saccharomycetaceae</taxon>
        <taxon>Kazachstania</taxon>
    </lineage>
</organism>
<dbReference type="EMBL" id="HE650825">
    <property type="protein sequence ID" value="CCF58526.1"/>
    <property type="molecule type" value="Genomic_DNA"/>
</dbReference>
<dbReference type="Pfam" id="PF00412">
    <property type="entry name" value="LIM"/>
    <property type="match status" value="1"/>
</dbReference>
<evidence type="ECO:0008006" key="11">
    <source>
        <dbReference type="Google" id="ProtNLM"/>
    </source>
</evidence>
<dbReference type="STRING" id="1071382.H2AVX6"/>
<evidence type="ECO:0000256" key="3">
    <source>
        <dbReference type="ARBA" id="ARBA00022833"/>
    </source>
</evidence>
<dbReference type="SMART" id="SM00324">
    <property type="entry name" value="RhoGAP"/>
    <property type="match status" value="1"/>
</dbReference>
<keyword evidence="4" id="KW-0440">LIM domain</keyword>
<evidence type="ECO:0000256" key="6">
    <source>
        <dbReference type="SAM" id="MobiDB-lite"/>
    </source>
</evidence>
<dbReference type="KEGG" id="kaf:KAFR_0E03750"/>
<dbReference type="GO" id="GO:0005938">
    <property type="term" value="C:cell cortex"/>
    <property type="evidence" value="ECO:0007669"/>
    <property type="project" value="UniProtKB-ARBA"/>
</dbReference>
<feature type="region of interest" description="Disordered" evidence="6">
    <location>
        <begin position="170"/>
        <end position="214"/>
    </location>
</feature>
<feature type="domain" description="Rho-GAP" evidence="8">
    <location>
        <begin position="544"/>
        <end position="750"/>
    </location>
</feature>
<evidence type="ECO:0000313" key="10">
    <source>
        <dbReference type="Proteomes" id="UP000005220"/>
    </source>
</evidence>
<dbReference type="Pfam" id="PF00620">
    <property type="entry name" value="RhoGAP"/>
    <property type="match status" value="1"/>
</dbReference>
<dbReference type="GO" id="GO:0005096">
    <property type="term" value="F:GTPase activator activity"/>
    <property type="evidence" value="ECO:0007669"/>
    <property type="project" value="UniProtKB-KW"/>
</dbReference>
<proteinExistence type="predicted"/>
<dbReference type="PROSITE" id="PS50023">
    <property type="entry name" value="LIM_DOMAIN_2"/>
    <property type="match status" value="1"/>
</dbReference>
<keyword evidence="5" id="KW-0175">Coiled coil</keyword>
<dbReference type="CDD" id="cd09395">
    <property type="entry name" value="LIM2_Rga"/>
    <property type="match status" value="1"/>
</dbReference>
<dbReference type="SUPFAM" id="SSF48350">
    <property type="entry name" value="GTPase activation domain, GAP"/>
    <property type="match status" value="1"/>
</dbReference>
<dbReference type="SMART" id="SM00132">
    <property type="entry name" value="LIM"/>
    <property type="match status" value="2"/>
</dbReference>
<evidence type="ECO:0000256" key="5">
    <source>
        <dbReference type="SAM" id="Coils"/>
    </source>
</evidence>
<dbReference type="Gene3D" id="2.10.110.10">
    <property type="entry name" value="Cysteine Rich Protein"/>
    <property type="match status" value="2"/>
</dbReference>
<dbReference type="PANTHER" id="PTHR23176:SF121">
    <property type="entry name" value="RHO-TYPE GTPASE-ACTIVATING PROTEIN 1-RELATED"/>
    <property type="match status" value="1"/>
</dbReference>
<feature type="region of interest" description="Disordered" evidence="6">
    <location>
        <begin position="347"/>
        <end position="373"/>
    </location>
</feature>
<accession>H2AVX6</accession>
<dbReference type="InterPro" id="IPR001781">
    <property type="entry name" value="Znf_LIM"/>
</dbReference>
<dbReference type="PANTHER" id="PTHR23176">
    <property type="entry name" value="RHO/RAC/CDC GTPASE-ACTIVATING PROTEIN"/>
    <property type="match status" value="1"/>
</dbReference>
<dbReference type="GO" id="GO:0007010">
    <property type="term" value="P:cytoskeleton organization"/>
    <property type="evidence" value="ECO:0007669"/>
    <property type="project" value="UniProtKB-ARBA"/>
</dbReference>
<evidence type="ECO:0000313" key="9">
    <source>
        <dbReference type="EMBL" id="CCF58526.1"/>
    </source>
</evidence>
<keyword evidence="1" id="KW-0343">GTPase activation</keyword>
<keyword evidence="10" id="KW-1185">Reference proteome</keyword>
<evidence type="ECO:0000259" key="8">
    <source>
        <dbReference type="PROSITE" id="PS50238"/>
    </source>
</evidence>
<dbReference type="GO" id="GO:0005933">
    <property type="term" value="C:cellular bud"/>
    <property type="evidence" value="ECO:0007669"/>
    <property type="project" value="UniProtKB-ARBA"/>
</dbReference>
<evidence type="ECO:0000256" key="1">
    <source>
        <dbReference type="ARBA" id="ARBA00022468"/>
    </source>
</evidence>
<sequence>MVDHSFIILCDYRLVSCKENRGVRNFHIAVLNPEMSRISCNRCGQLVDEKAKYMDYHGMKWHPDCFSCHKCGTSLEPDIEANDFVILERTGALFCRHCSSYCHLCNENIDGSAIVLGSTNEIICESCFCCSKCKKPIRDLKYTKSKKGLFCIDCHRVLLEKRENLLAKQNMLVPERSPSRPNSNNSNTSKEMIVSGSSKSSLEPNNDDVGHKRNISIDDMLKNTLDDDFKFSDDDDDDDTDSLAESISNTLTFTPSIEISSQTVPEHRFVKSPISSPILTATEERQGLALNLPKLNNNNYFNPISTTINLSSNTAANKTQSPPKKLSRSFSLRSKNIFKTFKTRNETTDTHSGWGVGNAPKSSQFQPRSRIKGRSDTFLMTTPKKEQLASPSPSKVAMFRTPPPDNSGRFDNIRPTVGYSATDSRVSMDHHRSISLQTTSYRYETAVEKEIKDAELRLRKLKLDLINLENNKAALLNEIDVLTTSKNNLLKEVESLRNDTKIHSRSKSIWKLFNGSTNGDNSGMKSPNLSSGNSNSDNSSLGVIEYDKFFLLELVYKCMNFVESQTLYLQKEGIYRKSGSTLQIENVEKKLLNGESFNALVNESVKDEDSEFVHVICGVMKRILRLFKEPVINFENYELLIEFVRRNNLLKELPLSGGESLNGQLYEYCMNEITRILMNLPVENYKLLKNLKLHVEKIVQFERYNKMNLHNLSLIFTPTILLDSTGIKEMVDLNERNYIVEFTFEYINFQ</sequence>